<proteinExistence type="predicted"/>
<sequence>MIRSKRRQPVSGLPQHLLPAESSPTLSRTGGQGPVCALRSRPSPAPPAQTRPQARVCAERPGGPAPADRALARFAHGHPWKEQLLQ</sequence>
<evidence type="ECO:0000313" key="3">
    <source>
        <dbReference type="Proteomes" id="UP001176941"/>
    </source>
</evidence>
<gene>
    <name evidence="2" type="ORF">MRATA1EN1_LOCUS4153</name>
</gene>
<dbReference type="EMBL" id="OX459948">
    <property type="protein sequence ID" value="CAI9155191.1"/>
    <property type="molecule type" value="Genomic_DNA"/>
</dbReference>
<feature type="region of interest" description="Disordered" evidence="1">
    <location>
        <begin position="1"/>
        <end position="69"/>
    </location>
</feature>
<dbReference type="Proteomes" id="UP001176941">
    <property type="component" value="Chromosome 12"/>
</dbReference>
<protein>
    <submittedName>
        <fullName evidence="2">Uncharacterized protein</fullName>
    </submittedName>
</protein>
<reference evidence="2" key="1">
    <citation type="submission" date="2023-04" db="EMBL/GenBank/DDBJ databases">
        <authorList>
            <consortium name="ELIXIR-Norway"/>
        </authorList>
    </citation>
    <scope>NUCLEOTIDE SEQUENCE [LARGE SCALE GENOMIC DNA]</scope>
</reference>
<accession>A0ABN8Y5V8</accession>
<evidence type="ECO:0000313" key="2">
    <source>
        <dbReference type="EMBL" id="CAI9155191.1"/>
    </source>
</evidence>
<organism evidence="2 3">
    <name type="scientific">Rangifer tarandus platyrhynchus</name>
    <name type="common">Svalbard reindeer</name>
    <dbReference type="NCBI Taxonomy" id="3082113"/>
    <lineage>
        <taxon>Eukaryota</taxon>
        <taxon>Metazoa</taxon>
        <taxon>Chordata</taxon>
        <taxon>Craniata</taxon>
        <taxon>Vertebrata</taxon>
        <taxon>Euteleostomi</taxon>
        <taxon>Mammalia</taxon>
        <taxon>Eutheria</taxon>
        <taxon>Laurasiatheria</taxon>
        <taxon>Artiodactyla</taxon>
        <taxon>Ruminantia</taxon>
        <taxon>Pecora</taxon>
        <taxon>Cervidae</taxon>
        <taxon>Odocoileinae</taxon>
        <taxon>Rangifer</taxon>
    </lineage>
</organism>
<evidence type="ECO:0000256" key="1">
    <source>
        <dbReference type="SAM" id="MobiDB-lite"/>
    </source>
</evidence>
<keyword evidence="3" id="KW-1185">Reference proteome</keyword>
<name>A0ABN8Y5V8_RANTA</name>